<evidence type="ECO:0000256" key="3">
    <source>
        <dbReference type="SAM" id="SignalP"/>
    </source>
</evidence>
<feature type="signal peptide" evidence="3">
    <location>
        <begin position="1"/>
        <end position="25"/>
    </location>
</feature>
<dbReference type="AlphaFoldDB" id="A0AAD4D6Y7"/>
<feature type="region of interest" description="Disordered" evidence="1">
    <location>
        <begin position="497"/>
        <end position="539"/>
    </location>
</feature>
<feature type="compositionally biased region" description="Polar residues" evidence="1">
    <location>
        <begin position="339"/>
        <end position="351"/>
    </location>
</feature>
<sequence>MRISWETSLLFTAACLATMVSIAQATIICKSPSVAGQVFNDGDTIPLAIGSDNISPTVNDVADLTATFYCNTGEVVVPIKINPPNAPNMYKIALNPNATKPGGTKGLCLGNRYYISFSGLFPSVTGSGAFGPVTCPDIFIMPAPTPNLTTTTSTMSKPSSVTTTTASSTATTSSTTPLPSETPPKNEGGSEKISTVMIAVIVLATVLILVLVIVAIFFRRRHGRKKRMEITAPDMSSSTEPPNNNSSSITKISPYKEEKGDQSPSSGGASMKSQPKAPQLHYAGGDGKGGYFDEDSYAGYETRHPYGVYYEDPQAGYNKNNNNKRQPDRVYYEDPQDGYGNNPQEGYINNPQDDDYYGAYYGHSTAVAESAEKGYGYVTRGDPHGHYPGHNPQGLYPGSEGGHTFYKDSRNVSLASSPPALTPGRKGRQGRQGARVRAGAAAVEAAAAYYPPPPPVRGPTAVALRGPTSVTPPTPNYGQLDTGELILPDTFSAPVRSATVRAPQEIQPSPKRRPKSPRVRVDVTGIPMMPVPSNPHTLA</sequence>
<dbReference type="CDD" id="cd12087">
    <property type="entry name" value="TM_EGFR-like"/>
    <property type="match status" value="1"/>
</dbReference>
<keyword evidence="2" id="KW-1133">Transmembrane helix</keyword>
<evidence type="ECO:0000256" key="1">
    <source>
        <dbReference type="SAM" id="MobiDB-lite"/>
    </source>
</evidence>
<accession>A0AAD4D6Y7</accession>
<dbReference type="EMBL" id="JAAAIL010001281">
    <property type="protein sequence ID" value="KAG0270907.1"/>
    <property type="molecule type" value="Genomic_DNA"/>
</dbReference>
<feature type="compositionally biased region" description="Low complexity" evidence="1">
    <location>
        <begin position="149"/>
        <end position="179"/>
    </location>
</feature>
<feature type="transmembrane region" description="Helical" evidence="2">
    <location>
        <begin position="196"/>
        <end position="218"/>
    </location>
</feature>
<feature type="region of interest" description="Disordered" evidence="1">
    <location>
        <begin position="229"/>
        <end position="285"/>
    </location>
</feature>
<comment type="caution">
    <text evidence="4">The sequence shown here is derived from an EMBL/GenBank/DDBJ whole genome shotgun (WGS) entry which is preliminary data.</text>
</comment>
<keyword evidence="3" id="KW-0732">Signal</keyword>
<gene>
    <name evidence="4" type="ORF">BGZ95_001374</name>
</gene>
<keyword evidence="5" id="KW-1185">Reference proteome</keyword>
<evidence type="ECO:0000313" key="4">
    <source>
        <dbReference type="EMBL" id="KAG0270907.1"/>
    </source>
</evidence>
<feature type="compositionally biased region" description="Polar residues" evidence="1">
    <location>
        <begin position="262"/>
        <end position="273"/>
    </location>
</feature>
<feature type="region of interest" description="Disordered" evidence="1">
    <location>
        <begin position="149"/>
        <end position="190"/>
    </location>
</feature>
<keyword evidence="2" id="KW-0472">Membrane</keyword>
<proteinExistence type="predicted"/>
<organism evidence="4 5">
    <name type="scientific">Linnemannia exigua</name>
    <dbReference type="NCBI Taxonomy" id="604196"/>
    <lineage>
        <taxon>Eukaryota</taxon>
        <taxon>Fungi</taxon>
        <taxon>Fungi incertae sedis</taxon>
        <taxon>Mucoromycota</taxon>
        <taxon>Mortierellomycotina</taxon>
        <taxon>Mortierellomycetes</taxon>
        <taxon>Mortierellales</taxon>
        <taxon>Mortierellaceae</taxon>
        <taxon>Linnemannia</taxon>
    </lineage>
</organism>
<evidence type="ECO:0000313" key="5">
    <source>
        <dbReference type="Proteomes" id="UP001194580"/>
    </source>
</evidence>
<dbReference type="Proteomes" id="UP001194580">
    <property type="component" value="Unassembled WGS sequence"/>
</dbReference>
<name>A0AAD4D6Y7_9FUNG</name>
<evidence type="ECO:0000256" key="2">
    <source>
        <dbReference type="SAM" id="Phobius"/>
    </source>
</evidence>
<feature type="compositionally biased region" description="Low complexity" evidence="1">
    <location>
        <begin position="431"/>
        <end position="449"/>
    </location>
</feature>
<protein>
    <submittedName>
        <fullName evidence="4">Uncharacterized protein</fullName>
    </submittedName>
</protein>
<keyword evidence="2" id="KW-0812">Transmembrane</keyword>
<reference evidence="4" key="1">
    <citation type="journal article" date="2020" name="Fungal Divers.">
        <title>Resolving the Mortierellaceae phylogeny through synthesis of multi-gene phylogenetics and phylogenomics.</title>
        <authorList>
            <person name="Vandepol N."/>
            <person name="Liber J."/>
            <person name="Desiro A."/>
            <person name="Na H."/>
            <person name="Kennedy M."/>
            <person name="Barry K."/>
            <person name="Grigoriev I.V."/>
            <person name="Miller A.N."/>
            <person name="O'Donnell K."/>
            <person name="Stajich J.E."/>
            <person name="Bonito G."/>
        </authorList>
    </citation>
    <scope>NUCLEOTIDE SEQUENCE</scope>
    <source>
        <strain evidence="4">NRRL 28262</strain>
    </source>
</reference>
<feature type="region of interest" description="Disordered" evidence="1">
    <location>
        <begin position="377"/>
        <end position="482"/>
    </location>
</feature>
<feature type="compositionally biased region" description="Low complexity" evidence="1">
    <location>
        <begin position="236"/>
        <end position="248"/>
    </location>
</feature>
<feature type="region of interest" description="Disordered" evidence="1">
    <location>
        <begin position="311"/>
        <end position="354"/>
    </location>
</feature>
<feature type="chain" id="PRO_5041957489" evidence="3">
    <location>
        <begin position="26"/>
        <end position="539"/>
    </location>
</feature>